<dbReference type="GO" id="GO:0004417">
    <property type="term" value="F:hydroxyethylthiazole kinase activity"/>
    <property type="evidence" value="ECO:0007669"/>
    <property type="project" value="UniProtKB-UniRule"/>
</dbReference>
<feature type="binding site" evidence="4">
    <location>
        <position position="175"/>
    </location>
    <ligand>
        <name>ATP</name>
        <dbReference type="ChEBI" id="CHEBI:30616"/>
    </ligand>
</feature>
<dbReference type="GO" id="GO:0009229">
    <property type="term" value="P:thiamine diphosphate biosynthetic process"/>
    <property type="evidence" value="ECO:0007669"/>
    <property type="project" value="UniProtKB-UniRule"/>
</dbReference>
<name>A0AA47EMB3_9CLOT</name>
<comment type="catalytic activity">
    <reaction evidence="4">
        <text>5-(2-hydroxyethyl)-4-methylthiazole + ATP = 4-methyl-5-(2-phosphooxyethyl)-thiazole + ADP + H(+)</text>
        <dbReference type="Rhea" id="RHEA:24212"/>
        <dbReference type="ChEBI" id="CHEBI:15378"/>
        <dbReference type="ChEBI" id="CHEBI:17957"/>
        <dbReference type="ChEBI" id="CHEBI:30616"/>
        <dbReference type="ChEBI" id="CHEBI:58296"/>
        <dbReference type="ChEBI" id="CHEBI:456216"/>
        <dbReference type="EC" id="2.7.1.50"/>
    </reaction>
</comment>
<dbReference type="EC" id="2.7.1.50" evidence="4"/>
<keyword evidence="3 4" id="KW-0418">Kinase</keyword>
<dbReference type="InterPro" id="IPR000417">
    <property type="entry name" value="Hyethyz_kinase"/>
</dbReference>
<evidence type="ECO:0000256" key="2">
    <source>
        <dbReference type="ARBA" id="ARBA00022679"/>
    </source>
</evidence>
<evidence type="ECO:0000256" key="1">
    <source>
        <dbReference type="ARBA" id="ARBA00001946"/>
    </source>
</evidence>
<evidence type="ECO:0000256" key="3">
    <source>
        <dbReference type="ARBA" id="ARBA00022777"/>
    </source>
</evidence>
<dbReference type="GO" id="GO:0005524">
    <property type="term" value="F:ATP binding"/>
    <property type="evidence" value="ECO:0007669"/>
    <property type="project" value="UniProtKB-UniRule"/>
</dbReference>
<comment type="pathway">
    <text evidence="4">Cofactor biosynthesis; thiamine diphosphate biosynthesis; 4-methyl-5-(2-phosphoethyl)-thiazole from 5-(2-hydroxyethyl)-4-methylthiazole: step 1/1.</text>
</comment>
<dbReference type="Pfam" id="PF02110">
    <property type="entry name" value="HK"/>
    <property type="match status" value="1"/>
</dbReference>
<organism evidence="5 6">
    <name type="scientific">Clostridium estertheticum</name>
    <dbReference type="NCBI Taxonomy" id="238834"/>
    <lineage>
        <taxon>Bacteria</taxon>
        <taxon>Bacillati</taxon>
        <taxon>Bacillota</taxon>
        <taxon>Clostridia</taxon>
        <taxon>Eubacteriales</taxon>
        <taxon>Clostridiaceae</taxon>
        <taxon>Clostridium</taxon>
    </lineage>
</organism>
<dbReference type="AlphaFoldDB" id="A0AA47EMB3"/>
<evidence type="ECO:0000313" key="6">
    <source>
        <dbReference type="Proteomes" id="UP001164733"/>
    </source>
</evidence>
<keyword evidence="4" id="KW-0547">Nucleotide-binding</keyword>
<reference evidence="5" key="1">
    <citation type="submission" date="2021-11" db="EMBL/GenBank/DDBJ databases">
        <title>Clostridia strains as spoilage organisms.</title>
        <authorList>
            <person name="Wambui J."/>
            <person name="Stevens M.J.A."/>
            <person name="Stephan R."/>
        </authorList>
    </citation>
    <scope>NUCLEOTIDE SEQUENCE</scope>
    <source>
        <strain evidence="5">CF009</strain>
    </source>
</reference>
<comment type="similarity">
    <text evidence="4">Belongs to the Thz kinase family.</text>
</comment>
<dbReference type="PIRSF" id="PIRSF000513">
    <property type="entry name" value="Thz_kinase"/>
    <property type="match status" value="1"/>
</dbReference>
<sequence>MEINNIIIKLLDDLRKKTPLVHQITNYVTVNDCANITLAIGGSPVMADDINEVLEMVSLSSSLVINIGTLNSRSVESMIKAGKRANELKIPVILDPVGVGATAYRTEVCKRIISEVKLAVIRGNLSEIKTIYGIDTVTRGVDASESFDVSSDEFTKSKEMARKFAVKFGTVVAITGEVDIVTDGKTLYTTSNGHKMMSRVTGTGCMCTAVIGCYLGAGENNLIAALAGVVSMGISGETAYGRLDKKIEGSGTFRVKMIDVMYNLCEIEINKRSKINEE</sequence>
<keyword evidence="4" id="KW-0784">Thiamine biosynthesis</keyword>
<dbReference type="HAMAP" id="MF_00228">
    <property type="entry name" value="Thz_kinase"/>
    <property type="match status" value="1"/>
</dbReference>
<keyword evidence="4" id="KW-0479">Metal-binding</keyword>
<dbReference type="NCBIfam" id="TIGR00694">
    <property type="entry name" value="thiM"/>
    <property type="match status" value="1"/>
</dbReference>
<feature type="binding site" evidence="4">
    <location>
        <position position="122"/>
    </location>
    <ligand>
        <name>ATP</name>
        <dbReference type="ChEBI" id="CHEBI:30616"/>
    </ligand>
</feature>
<keyword evidence="4" id="KW-0067">ATP-binding</keyword>
<feature type="binding site" evidence="4">
    <location>
        <position position="46"/>
    </location>
    <ligand>
        <name>substrate</name>
    </ligand>
</feature>
<dbReference type="CDD" id="cd01170">
    <property type="entry name" value="THZ_kinase"/>
    <property type="match status" value="1"/>
</dbReference>
<accession>A0AA47EMB3</accession>
<comment type="function">
    <text evidence="4">Catalyzes the phosphorylation of the hydroxyl group of 4-methyl-5-beta-hydroxyethylthiazole (THZ).</text>
</comment>
<dbReference type="EMBL" id="CP086239">
    <property type="protein sequence ID" value="WAG62863.1"/>
    <property type="molecule type" value="Genomic_DNA"/>
</dbReference>
<gene>
    <name evidence="4 5" type="primary">thiM</name>
    <name evidence="5" type="ORF">LL038_11765</name>
</gene>
<evidence type="ECO:0000313" key="5">
    <source>
        <dbReference type="EMBL" id="WAG62863.1"/>
    </source>
</evidence>
<dbReference type="Proteomes" id="UP001164733">
    <property type="component" value="Chromosome"/>
</dbReference>
<dbReference type="RefSeq" id="WP_216120392.1">
    <property type="nucleotide sequence ID" value="NZ_CP086239.1"/>
</dbReference>
<dbReference type="NCBIfam" id="NF006830">
    <property type="entry name" value="PRK09355.1"/>
    <property type="match status" value="1"/>
</dbReference>
<protein>
    <recommendedName>
        <fullName evidence="4">Hydroxyethylthiazole kinase</fullName>
        <ecNumber evidence="4">2.7.1.50</ecNumber>
    </recommendedName>
    <alternativeName>
        <fullName evidence="4">4-methyl-5-beta-hydroxyethylthiazole kinase</fullName>
        <shortName evidence="4">TH kinase</shortName>
        <shortName evidence="4">Thz kinase</shortName>
    </alternativeName>
</protein>
<dbReference type="GO" id="GO:0009228">
    <property type="term" value="P:thiamine biosynthetic process"/>
    <property type="evidence" value="ECO:0007669"/>
    <property type="project" value="UniProtKB-KW"/>
</dbReference>
<feature type="binding site" evidence="4">
    <location>
        <position position="202"/>
    </location>
    <ligand>
        <name>substrate</name>
    </ligand>
</feature>
<evidence type="ECO:0000256" key="4">
    <source>
        <dbReference type="HAMAP-Rule" id="MF_00228"/>
    </source>
</evidence>
<comment type="cofactor">
    <cofactor evidence="1 4">
        <name>Mg(2+)</name>
        <dbReference type="ChEBI" id="CHEBI:18420"/>
    </cofactor>
</comment>
<keyword evidence="2 4" id="KW-0808">Transferase</keyword>
<dbReference type="GO" id="GO:0000287">
    <property type="term" value="F:magnesium ion binding"/>
    <property type="evidence" value="ECO:0007669"/>
    <property type="project" value="UniProtKB-UniRule"/>
</dbReference>
<proteinExistence type="inferred from homology"/>
<keyword evidence="4" id="KW-0460">Magnesium</keyword>